<reference evidence="2 3" key="1">
    <citation type="submission" date="2020-07" db="EMBL/GenBank/DDBJ databases">
        <title>Sequencing the genomes of 1000 actinobacteria strains.</title>
        <authorList>
            <person name="Klenk H.-P."/>
        </authorList>
    </citation>
    <scope>NUCLEOTIDE SEQUENCE [LARGE SCALE GENOMIC DNA]</scope>
    <source>
        <strain evidence="2 3">DSM 21349</strain>
    </source>
</reference>
<dbReference type="EMBL" id="JACGXA010000001">
    <property type="protein sequence ID" value="MBA8802259.1"/>
    <property type="molecule type" value="Genomic_DNA"/>
</dbReference>
<dbReference type="RefSeq" id="WP_182536596.1">
    <property type="nucleotide sequence ID" value="NZ_JACGXA010000001.1"/>
</dbReference>
<dbReference type="InterPro" id="IPR011050">
    <property type="entry name" value="Pectin_lyase_fold/virulence"/>
</dbReference>
<organism evidence="2 3">
    <name type="scientific">Nocardioides ginsengisegetis</name>
    <dbReference type="NCBI Taxonomy" id="661491"/>
    <lineage>
        <taxon>Bacteria</taxon>
        <taxon>Bacillati</taxon>
        <taxon>Actinomycetota</taxon>
        <taxon>Actinomycetes</taxon>
        <taxon>Propionibacteriales</taxon>
        <taxon>Nocardioidaceae</taxon>
        <taxon>Nocardioides</taxon>
    </lineage>
</organism>
<dbReference type="Gene3D" id="2.160.20.10">
    <property type="entry name" value="Single-stranded right-handed beta-helix, Pectin lyase-like"/>
    <property type="match status" value="1"/>
</dbReference>
<protein>
    <recommendedName>
        <fullName evidence="4">Right handed beta helix region</fullName>
    </recommendedName>
</protein>
<dbReference type="PROSITE" id="PS51257">
    <property type="entry name" value="PROKAR_LIPOPROTEIN"/>
    <property type="match status" value="1"/>
</dbReference>
<gene>
    <name evidence="2" type="ORF">FB382_000550</name>
</gene>
<dbReference type="AlphaFoldDB" id="A0A7W3P8B5"/>
<comment type="caution">
    <text evidence="2">The sequence shown here is derived from an EMBL/GenBank/DDBJ whole genome shotgun (WGS) entry which is preliminary data.</text>
</comment>
<dbReference type="SMART" id="SM00710">
    <property type="entry name" value="PbH1"/>
    <property type="match status" value="5"/>
</dbReference>
<name>A0A7W3P8B5_9ACTN</name>
<keyword evidence="1" id="KW-0732">Signal</keyword>
<evidence type="ECO:0000313" key="3">
    <source>
        <dbReference type="Proteomes" id="UP000580910"/>
    </source>
</evidence>
<dbReference type="InterPro" id="IPR006626">
    <property type="entry name" value="PbH1"/>
</dbReference>
<evidence type="ECO:0000256" key="1">
    <source>
        <dbReference type="SAM" id="SignalP"/>
    </source>
</evidence>
<feature type="chain" id="PRO_5031365881" description="Right handed beta helix region" evidence="1">
    <location>
        <begin position="22"/>
        <end position="327"/>
    </location>
</feature>
<dbReference type="SUPFAM" id="SSF51126">
    <property type="entry name" value="Pectin lyase-like"/>
    <property type="match status" value="1"/>
</dbReference>
<sequence>MPRRRLVVPLALFLGATAACSAGDATPPSAGPSAVRGCPSGAEVLSSAEGLRRALATAGPGDAFALAPGHYDGNFDVTRSGTGASPIRLCGTRDSVLDGGGTDHGYTLHLDGASHWELRGFAVTGGQKGVVLDGSSGNVLSGLRVTGVGDEAVHLRSGSSDNLLERSFIADTGLREPAYGEGIYVGSAEGNWCDVSACEPDRSDGNRLVGNTVTRTSAEAVDVKEGTTGGTLAGNRLTGPGADSAVDLKGNGWTVRGNRVVTGHGDAVQVHVVLDGWGRDNRIVGNEMTAPRYAVSLVGAARDHGNVVGCAQVAGAAGGENSNVRCR</sequence>
<evidence type="ECO:0000313" key="2">
    <source>
        <dbReference type="EMBL" id="MBA8802259.1"/>
    </source>
</evidence>
<feature type="signal peptide" evidence="1">
    <location>
        <begin position="1"/>
        <end position="21"/>
    </location>
</feature>
<evidence type="ECO:0008006" key="4">
    <source>
        <dbReference type="Google" id="ProtNLM"/>
    </source>
</evidence>
<dbReference type="Proteomes" id="UP000580910">
    <property type="component" value="Unassembled WGS sequence"/>
</dbReference>
<keyword evidence="3" id="KW-1185">Reference proteome</keyword>
<dbReference type="InterPro" id="IPR012334">
    <property type="entry name" value="Pectin_lyas_fold"/>
</dbReference>
<accession>A0A7W3P8B5</accession>
<proteinExistence type="predicted"/>